<dbReference type="GO" id="GO:0008173">
    <property type="term" value="F:RNA methyltransferase activity"/>
    <property type="evidence" value="ECO:0007669"/>
    <property type="project" value="InterPro"/>
</dbReference>
<evidence type="ECO:0000256" key="4">
    <source>
        <dbReference type="ARBA" id="ARBA00022884"/>
    </source>
</evidence>
<organism evidence="7">
    <name type="scientific">Rhizophora mucronata</name>
    <name type="common">Asiatic mangrove</name>
    <dbReference type="NCBI Taxonomy" id="61149"/>
    <lineage>
        <taxon>Eukaryota</taxon>
        <taxon>Viridiplantae</taxon>
        <taxon>Streptophyta</taxon>
        <taxon>Embryophyta</taxon>
        <taxon>Tracheophyta</taxon>
        <taxon>Spermatophyta</taxon>
        <taxon>Magnoliopsida</taxon>
        <taxon>eudicotyledons</taxon>
        <taxon>Gunneridae</taxon>
        <taxon>Pentapetalae</taxon>
        <taxon>rosids</taxon>
        <taxon>fabids</taxon>
        <taxon>Malpighiales</taxon>
        <taxon>Rhizophoraceae</taxon>
        <taxon>Rhizophora</taxon>
    </lineage>
</organism>
<dbReference type="PROSITE" id="PS51686">
    <property type="entry name" value="SAM_MT_RSMB_NOP"/>
    <property type="match status" value="1"/>
</dbReference>
<dbReference type="InterPro" id="IPR029063">
    <property type="entry name" value="SAM-dependent_MTases_sf"/>
</dbReference>
<keyword evidence="4 5" id="KW-0694">RNA-binding</keyword>
<protein>
    <submittedName>
        <fullName evidence="7">NOL1/NOP2/sun family protein</fullName>
    </submittedName>
</protein>
<accession>A0A2P2JWS6</accession>
<evidence type="ECO:0000256" key="5">
    <source>
        <dbReference type="PROSITE-ProRule" id="PRU01023"/>
    </source>
</evidence>
<evidence type="ECO:0000256" key="2">
    <source>
        <dbReference type="ARBA" id="ARBA00022679"/>
    </source>
</evidence>
<dbReference type="SUPFAM" id="SSF53335">
    <property type="entry name" value="S-adenosyl-L-methionine-dependent methyltransferases"/>
    <property type="match status" value="1"/>
</dbReference>
<evidence type="ECO:0000256" key="3">
    <source>
        <dbReference type="ARBA" id="ARBA00022691"/>
    </source>
</evidence>
<dbReference type="InterPro" id="IPR001678">
    <property type="entry name" value="MeTrfase_RsmB-F_NOP2_dom"/>
</dbReference>
<evidence type="ECO:0000256" key="1">
    <source>
        <dbReference type="ARBA" id="ARBA00022603"/>
    </source>
</evidence>
<dbReference type="Pfam" id="PF01189">
    <property type="entry name" value="Methyltr_RsmB-F"/>
    <property type="match status" value="1"/>
</dbReference>
<dbReference type="AlphaFoldDB" id="A0A2P2JWS6"/>
<dbReference type="PANTHER" id="PTHR22807:SF61">
    <property type="entry name" value="NOL1_NOP2_SUN FAMILY PROTEIN _ ANTITERMINATION NUSB DOMAIN-CONTAINING PROTEIN"/>
    <property type="match status" value="1"/>
</dbReference>
<dbReference type="PRINTS" id="PR02008">
    <property type="entry name" value="RCMTFAMILY"/>
</dbReference>
<name>A0A2P2JWS6_RHIMU</name>
<keyword evidence="1 5" id="KW-0489">Methyltransferase</keyword>
<evidence type="ECO:0000313" key="7">
    <source>
        <dbReference type="EMBL" id="MBW97915.1"/>
    </source>
</evidence>
<feature type="active site" description="Nucleophile" evidence="5">
    <location>
        <position position="105"/>
    </location>
</feature>
<feature type="domain" description="SAM-dependent MTase RsmB/NOP-type" evidence="6">
    <location>
        <begin position="1"/>
        <end position="166"/>
    </location>
</feature>
<keyword evidence="2 5" id="KW-0808">Transferase</keyword>
<dbReference type="EMBL" id="GGEC01017432">
    <property type="protein sequence ID" value="MBW97915.1"/>
    <property type="molecule type" value="Transcribed_RNA"/>
</dbReference>
<feature type="binding site" evidence="5">
    <location>
        <position position="6"/>
    </location>
    <ligand>
        <name>S-adenosyl-L-methionine</name>
        <dbReference type="ChEBI" id="CHEBI:59789"/>
    </ligand>
</feature>
<comment type="similarity">
    <text evidence="5">Belongs to the class I-like SAM-binding methyltransferase superfamily. RsmB/NOP family.</text>
</comment>
<dbReference type="GO" id="GO:0001510">
    <property type="term" value="P:RNA methylation"/>
    <property type="evidence" value="ECO:0007669"/>
    <property type="project" value="InterPro"/>
</dbReference>
<dbReference type="InterPro" id="IPR023267">
    <property type="entry name" value="RCMT"/>
</dbReference>
<proteinExistence type="inferred from homology"/>
<reference evidence="7" key="1">
    <citation type="submission" date="2018-02" db="EMBL/GenBank/DDBJ databases">
        <title>Rhizophora mucronata_Transcriptome.</title>
        <authorList>
            <person name="Meera S.P."/>
            <person name="Sreeshan A."/>
            <person name="Augustine A."/>
        </authorList>
    </citation>
    <scope>NUCLEOTIDE SEQUENCE</scope>
    <source>
        <tissue evidence="7">Leaf</tissue>
    </source>
</reference>
<feature type="binding site" evidence="5">
    <location>
        <position position="52"/>
    </location>
    <ligand>
        <name>S-adenosyl-L-methionine</name>
        <dbReference type="ChEBI" id="CHEBI:59789"/>
    </ligand>
</feature>
<dbReference type="Gene3D" id="3.40.50.150">
    <property type="entry name" value="Vaccinia Virus protein VP39"/>
    <property type="match status" value="1"/>
</dbReference>
<dbReference type="InterPro" id="IPR049560">
    <property type="entry name" value="MeTrfase_RsmB-F_NOP2_cat"/>
</dbReference>
<evidence type="ECO:0000259" key="6">
    <source>
        <dbReference type="PROSITE" id="PS51686"/>
    </source>
</evidence>
<comment type="caution">
    <text evidence="5">Lacks conserved residue(s) required for the propagation of feature annotation.</text>
</comment>
<dbReference type="PANTHER" id="PTHR22807">
    <property type="entry name" value="NOP2 YEAST -RELATED NOL1/NOP2/FMU SUN DOMAIN-CONTAINING"/>
    <property type="match status" value="1"/>
</dbReference>
<dbReference type="GO" id="GO:0003723">
    <property type="term" value="F:RNA binding"/>
    <property type="evidence" value="ECO:0007669"/>
    <property type="project" value="UniProtKB-UniRule"/>
</dbReference>
<sequence length="171" mass="19169">MVFANDINKGRLRILRDTAKLHGLDGVITAIPADLRDLAENYPMKSDKVLLDAPCSGLGVLSKRADLRWNRKLEDMEELKSLQDELLDAASILVKPGGVLVYSTCSIDLEENEERVDAFLLRHPEFHIDPVDRYIPSSFVTKRGFYLSDPVKHSIDGAFAARLIQTVCEES</sequence>
<feature type="binding site" evidence="5">
    <location>
        <position position="34"/>
    </location>
    <ligand>
        <name>S-adenosyl-L-methionine</name>
        <dbReference type="ChEBI" id="CHEBI:59789"/>
    </ligand>
</feature>
<keyword evidence="3 5" id="KW-0949">S-adenosyl-L-methionine</keyword>